<keyword evidence="1" id="KW-0560">Oxidoreductase</keyword>
<reference evidence="4 5" key="1">
    <citation type="submission" date="2019-02" db="EMBL/GenBank/DDBJ databases">
        <title>Haloarcula mannanilyticum sp. nov., a mannan degrading haloarchaeon isolated from commercial salt.</title>
        <authorList>
            <person name="Enomoto S."/>
            <person name="Shimane Y."/>
            <person name="Kamekura M."/>
            <person name="Ito T."/>
            <person name="Moriya O."/>
            <person name="Ihara K."/>
            <person name="Takahashi-Ando N."/>
            <person name="Fukushima Y."/>
            <person name="Yoshida Y."/>
            <person name="Usama R."/>
            <person name="Takai K."/>
            <person name="Minegishi H."/>
        </authorList>
    </citation>
    <scope>NUCLEOTIDE SEQUENCE [LARGE SCALE GENOMIC DNA]</scope>
    <source>
        <strain evidence="4 5">MD130-1</strain>
    </source>
</reference>
<dbReference type="InterPro" id="IPR000683">
    <property type="entry name" value="Gfo/Idh/MocA-like_OxRdtase_N"/>
</dbReference>
<gene>
    <name evidence="4" type="ORF">Harman_23270</name>
</gene>
<name>A0A4C2EJ32_9EURY</name>
<dbReference type="InterPro" id="IPR036291">
    <property type="entry name" value="NAD(P)-bd_dom_sf"/>
</dbReference>
<dbReference type="AlphaFoldDB" id="A0A4C2EJ32"/>
<dbReference type="OrthoDB" id="25239at2157"/>
<accession>A0A4C2EJ32</accession>
<feature type="domain" description="Gfo/Idh/MocA-like oxidoreductase N-terminal" evidence="2">
    <location>
        <begin position="95"/>
        <end position="134"/>
    </location>
</feature>
<comment type="caution">
    <text evidence="4">The sequence shown here is derived from an EMBL/GenBank/DDBJ whole genome shotgun (WGS) entry which is preliminary data.</text>
</comment>
<dbReference type="InterPro" id="IPR050463">
    <property type="entry name" value="Gfo/Idh/MocA_oxidrdct_glycsds"/>
</dbReference>
<dbReference type="Gene3D" id="3.40.50.720">
    <property type="entry name" value="NAD(P)-binding Rossmann-like Domain"/>
    <property type="match status" value="1"/>
</dbReference>
<sequence length="382" mass="43326">MQDVGIIMNGVTGRMGTNQHLIRSILALREEGGVELPGGERVVPDPILVGRNERKLQALCEEHDLSRYAVDPELETVLDGDDEIYFDSQVTPRRPEALLKAIDAGKHVYCEKPLATDLDEAMEVARAAEESDVKHGIVQDKLWLPGLMKLQRLIDQGFFGDLLSVRVEFGYWVFTGHVQPAQRPSWNYRAEDGGGIIDDMFSHWSYVLESLFGDVETVSCLGKIHVPERVDENGETYEATAEDAAYAIMELEDDVVAQLNSSWTVRVNRDDLLEIQVDGTEGSAVAGLRECKTQHHSNTPKPEWNPDTPNEHDFYDDWEDVPDNQVFENAFKEQWAKYIRHVVADEPFPWNFREGAKGVQLTEASYRSWDEGRRVEVPELEL</sequence>
<evidence type="ECO:0000259" key="2">
    <source>
        <dbReference type="Pfam" id="PF01408"/>
    </source>
</evidence>
<protein>
    <submittedName>
        <fullName evidence="4">Oxidoreductase</fullName>
    </submittedName>
</protein>
<keyword evidence="5" id="KW-1185">Reference proteome</keyword>
<dbReference type="PANTHER" id="PTHR43818:SF11">
    <property type="entry name" value="BCDNA.GH03377"/>
    <property type="match status" value="1"/>
</dbReference>
<organism evidence="4 5">
    <name type="scientific">Haloarcula mannanilytica</name>
    <dbReference type="NCBI Taxonomy" id="2509225"/>
    <lineage>
        <taxon>Archaea</taxon>
        <taxon>Methanobacteriati</taxon>
        <taxon>Methanobacteriota</taxon>
        <taxon>Stenosarchaea group</taxon>
        <taxon>Halobacteria</taxon>
        <taxon>Halobacteriales</taxon>
        <taxon>Haloarculaceae</taxon>
        <taxon>Haloarcula</taxon>
    </lineage>
</organism>
<evidence type="ECO:0000256" key="1">
    <source>
        <dbReference type="ARBA" id="ARBA00023002"/>
    </source>
</evidence>
<dbReference type="GO" id="GO:0016491">
    <property type="term" value="F:oxidoreductase activity"/>
    <property type="evidence" value="ECO:0007669"/>
    <property type="project" value="UniProtKB-KW"/>
</dbReference>
<dbReference type="EMBL" id="BIXZ01000003">
    <property type="protein sequence ID" value="GCF14392.1"/>
    <property type="molecule type" value="Genomic_DNA"/>
</dbReference>
<dbReference type="GO" id="GO:0000166">
    <property type="term" value="F:nucleotide binding"/>
    <property type="evidence" value="ECO:0007669"/>
    <property type="project" value="InterPro"/>
</dbReference>
<evidence type="ECO:0000259" key="3">
    <source>
        <dbReference type="Pfam" id="PF22725"/>
    </source>
</evidence>
<feature type="domain" description="GFO/IDH/MocA-like oxidoreductase" evidence="3">
    <location>
        <begin position="149"/>
        <end position="284"/>
    </location>
</feature>
<dbReference type="Gene3D" id="3.30.360.10">
    <property type="entry name" value="Dihydrodipicolinate Reductase, domain 2"/>
    <property type="match status" value="1"/>
</dbReference>
<dbReference type="Proteomes" id="UP000304382">
    <property type="component" value="Unassembled WGS sequence"/>
</dbReference>
<dbReference type="SUPFAM" id="SSF55347">
    <property type="entry name" value="Glyceraldehyde-3-phosphate dehydrogenase-like, C-terminal domain"/>
    <property type="match status" value="1"/>
</dbReference>
<dbReference type="InterPro" id="IPR055170">
    <property type="entry name" value="GFO_IDH_MocA-like_dom"/>
</dbReference>
<dbReference type="Pfam" id="PF01408">
    <property type="entry name" value="GFO_IDH_MocA"/>
    <property type="match status" value="1"/>
</dbReference>
<evidence type="ECO:0000313" key="4">
    <source>
        <dbReference type="EMBL" id="GCF14392.1"/>
    </source>
</evidence>
<dbReference type="SUPFAM" id="SSF51735">
    <property type="entry name" value="NAD(P)-binding Rossmann-fold domains"/>
    <property type="match status" value="1"/>
</dbReference>
<proteinExistence type="predicted"/>
<dbReference type="PANTHER" id="PTHR43818">
    <property type="entry name" value="BCDNA.GH03377"/>
    <property type="match status" value="1"/>
</dbReference>
<dbReference type="RefSeq" id="WP_137683981.1">
    <property type="nucleotide sequence ID" value="NZ_BIXZ01000003.1"/>
</dbReference>
<dbReference type="Pfam" id="PF22725">
    <property type="entry name" value="GFO_IDH_MocA_C3"/>
    <property type="match status" value="1"/>
</dbReference>
<evidence type="ECO:0000313" key="5">
    <source>
        <dbReference type="Proteomes" id="UP000304382"/>
    </source>
</evidence>